<protein>
    <submittedName>
        <fullName evidence="3">Twin-arginine translocation signal domain-containing protein</fullName>
    </submittedName>
</protein>
<evidence type="ECO:0000256" key="2">
    <source>
        <dbReference type="SAM" id="MobiDB-lite"/>
    </source>
</evidence>
<organism evidence="3 4">
    <name type="scientific">Spiribacter salinus</name>
    <dbReference type="NCBI Taxonomy" id="1335746"/>
    <lineage>
        <taxon>Bacteria</taxon>
        <taxon>Pseudomonadati</taxon>
        <taxon>Pseudomonadota</taxon>
        <taxon>Gammaproteobacteria</taxon>
        <taxon>Chromatiales</taxon>
        <taxon>Ectothiorhodospiraceae</taxon>
        <taxon>Spiribacter</taxon>
    </lineage>
</organism>
<dbReference type="InterPro" id="IPR000415">
    <property type="entry name" value="Nitroreductase-like"/>
</dbReference>
<name>A0A540VQ70_9GAMM</name>
<evidence type="ECO:0000313" key="3">
    <source>
        <dbReference type="EMBL" id="TQE98293.1"/>
    </source>
</evidence>
<reference evidence="3 4" key="1">
    <citation type="submission" date="2019-06" db="EMBL/GenBank/DDBJ databases">
        <title>Metagenome assembled Genome of Spiribacter salinus SL48-SHIP from the microbial mat of Salt Lake 48 (Novosibirsk region, Russia).</title>
        <authorList>
            <person name="Shipova A."/>
            <person name="Rozanov A.S."/>
            <person name="Bryanskaya A.V."/>
            <person name="Peltek S.E."/>
        </authorList>
    </citation>
    <scope>NUCLEOTIDE SEQUENCE [LARGE SCALE GENOMIC DNA]</scope>
    <source>
        <strain evidence="3">SL48-SHIP-2</strain>
    </source>
</reference>
<dbReference type="AlphaFoldDB" id="A0A540VQ70"/>
<proteinExistence type="predicted"/>
<feature type="region of interest" description="Disordered" evidence="2">
    <location>
        <begin position="149"/>
        <end position="184"/>
    </location>
</feature>
<accession>A0A540VQ70</accession>
<dbReference type="EMBL" id="VIFK01000231">
    <property type="protein sequence ID" value="TQE98293.1"/>
    <property type="molecule type" value="Genomic_DNA"/>
</dbReference>
<evidence type="ECO:0000313" key="4">
    <source>
        <dbReference type="Proteomes" id="UP000315400"/>
    </source>
</evidence>
<dbReference type="SUPFAM" id="SSF55469">
    <property type="entry name" value="FMN-dependent nitroreductase-like"/>
    <property type="match status" value="1"/>
</dbReference>
<evidence type="ECO:0000256" key="1">
    <source>
        <dbReference type="ARBA" id="ARBA00022729"/>
    </source>
</evidence>
<dbReference type="InterPro" id="IPR019546">
    <property type="entry name" value="TAT_signal_bac_arc"/>
</dbReference>
<dbReference type="GO" id="GO:0016491">
    <property type="term" value="F:oxidoreductase activity"/>
    <property type="evidence" value="ECO:0007669"/>
    <property type="project" value="InterPro"/>
</dbReference>
<comment type="caution">
    <text evidence="3">The sequence shown here is derived from an EMBL/GenBank/DDBJ whole genome shotgun (WGS) entry which is preliminary data.</text>
</comment>
<keyword evidence="1" id="KW-0732">Signal</keyword>
<gene>
    <name evidence="3" type="ORF">FKY71_14575</name>
</gene>
<dbReference type="Proteomes" id="UP000315400">
    <property type="component" value="Unassembled WGS sequence"/>
</dbReference>
<dbReference type="NCBIfam" id="TIGR01409">
    <property type="entry name" value="TAT_signal_seq"/>
    <property type="match status" value="1"/>
</dbReference>
<sequence>MKRRRFLQGAAAITVVAAGGTVWRAGDQGVFRAAQGSAYEPWHDWHKPGERSPLELVRAGILAANPHNTQPWVFHVEGNTVELYADCDRNLGSFDPYLREMHLGLGCALENILLAARANGYEPRLELAAGQLRPIEEQPQRQRVARITLTDNPAQDSPLHAAIPHRHTNRGPYEAQRALPDEVT</sequence>